<dbReference type="SUPFAM" id="SSF47336">
    <property type="entry name" value="ACP-like"/>
    <property type="match status" value="1"/>
</dbReference>
<evidence type="ECO:0000313" key="1">
    <source>
        <dbReference type="EMBL" id="SVB84548.1"/>
    </source>
</evidence>
<protein>
    <recommendedName>
        <fullName evidence="2">Carrier domain-containing protein</fullName>
    </recommendedName>
</protein>
<dbReference type="EMBL" id="UINC01060242">
    <property type="protein sequence ID" value="SVB84548.1"/>
    <property type="molecule type" value="Genomic_DNA"/>
</dbReference>
<dbReference type="Gene3D" id="1.10.1200.10">
    <property type="entry name" value="ACP-like"/>
    <property type="match status" value="1"/>
</dbReference>
<proteinExistence type="predicted"/>
<sequence>MDFLLVDEQLKAIFLDAFPEINESSFDWNKQQNDYENWDSFAHLRIVSEIEEKFDIKLDIEDFVYISDASGFLKIIKNKINHK</sequence>
<dbReference type="InterPro" id="IPR036736">
    <property type="entry name" value="ACP-like_sf"/>
</dbReference>
<gene>
    <name evidence="1" type="ORF">METZ01_LOCUS237402</name>
</gene>
<organism evidence="1">
    <name type="scientific">marine metagenome</name>
    <dbReference type="NCBI Taxonomy" id="408172"/>
    <lineage>
        <taxon>unclassified sequences</taxon>
        <taxon>metagenomes</taxon>
        <taxon>ecological metagenomes</taxon>
    </lineage>
</organism>
<evidence type="ECO:0008006" key="2">
    <source>
        <dbReference type="Google" id="ProtNLM"/>
    </source>
</evidence>
<dbReference type="AlphaFoldDB" id="A0A382HB46"/>
<accession>A0A382HB46</accession>
<reference evidence="1" key="1">
    <citation type="submission" date="2018-05" db="EMBL/GenBank/DDBJ databases">
        <authorList>
            <person name="Lanie J.A."/>
            <person name="Ng W.-L."/>
            <person name="Kazmierczak K.M."/>
            <person name="Andrzejewski T.M."/>
            <person name="Davidsen T.M."/>
            <person name="Wayne K.J."/>
            <person name="Tettelin H."/>
            <person name="Glass J.I."/>
            <person name="Rusch D."/>
            <person name="Podicherti R."/>
            <person name="Tsui H.-C.T."/>
            <person name="Winkler M.E."/>
        </authorList>
    </citation>
    <scope>NUCLEOTIDE SEQUENCE</scope>
</reference>
<name>A0A382HB46_9ZZZZ</name>